<keyword evidence="2 7" id="KW-0813">Transport</keyword>
<dbReference type="GO" id="GO:0005886">
    <property type="term" value="C:plasma membrane"/>
    <property type="evidence" value="ECO:0007669"/>
    <property type="project" value="UniProtKB-SubCell"/>
</dbReference>
<name>A0A3A9AXL3_9FIRM</name>
<evidence type="ECO:0000256" key="3">
    <source>
        <dbReference type="ARBA" id="ARBA00022475"/>
    </source>
</evidence>
<dbReference type="GO" id="GO:0055085">
    <property type="term" value="P:transmembrane transport"/>
    <property type="evidence" value="ECO:0007669"/>
    <property type="project" value="InterPro"/>
</dbReference>
<evidence type="ECO:0000256" key="6">
    <source>
        <dbReference type="ARBA" id="ARBA00023136"/>
    </source>
</evidence>
<keyword evidence="5 7" id="KW-1133">Transmembrane helix</keyword>
<feature type="transmembrane region" description="Helical" evidence="7">
    <location>
        <begin position="151"/>
        <end position="173"/>
    </location>
</feature>
<dbReference type="AlphaFoldDB" id="A0A3A9AXL3"/>
<dbReference type="Gene3D" id="1.10.3720.10">
    <property type="entry name" value="MetI-like"/>
    <property type="match status" value="1"/>
</dbReference>
<comment type="caution">
    <text evidence="9">The sequence shown here is derived from an EMBL/GenBank/DDBJ whole genome shotgun (WGS) entry which is preliminary data.</text>
</comment>
<evidence type="ECO:0000256" key="4">
    <source>
        <dbReference type="ARBA" id="ARBA00022692"/>
    </source>
</evidence>
<dbReference type="InterPro" id="IPR051393">
    <property type="entry name" value="ABC_transporter_permease"/>
</dbReference>
<feature type="transmembrane region" description="Helical" evidence="7">
    <location>
        <begin position="257"/>
        <end position="281"/>
    </location>
</feature>
<reference evidence="9 10" key="1">
    <citation type="submission" date="2018-09" db="EMBL/GenBank/DDBJ databases">
        <title>Murine metabolic-syndrome-specific gut microbial biobank.</title>
        <authorList>
            <person name="Liu C."/>
        </authorList>
    </citation>
    <scope>NUCLEOTIDE SEQUENCE [LARGE SCALE GENOMIC DNA]</scope>
    <source>
        <strain evidence="9 10">0.1xD8-82</strain>
    </source>
</reference>
<protein>
    <submittedName>
        <fullName evidence="9">Sugar ABC transporter permease</fullName>
    </submittedName>
</protein>
<comment type="subcellular location">
    <subcellularLocation>
        <location evidence="1 7">Cell membrane</location>
        <topology evidence="1 7">Multi-pass membrane protein</topology>
    </subcellularLocation>
</comment>
<dbReference type="CDD" id="cd06261">
    <property type="entry name" value="TM_PBP2"/>
    <property type="match status" value="1"/>
</dbReference>
<dbReference type="RefSeq" id="WP_120469862.1">
    <property type="nucleotide sequence ID" value="NZ_RAYQ01000011.1"/>
</dbReference>
<dbReference type="OrthoDB" id="9809173at2"/>
<dbReference type="SUPFAM" id="SSF161098">
    <property type="entry name" value="MetI-like"/>
    <property type="match status" value="1"/>
</dbReference>
<dbReference type="PANTHER" id="PTHR30193:SF37">
    <property type="entry name" value="INNER MEMBRANE ABC TRANSPORTER PERMEASE PROTEIN YCJO"/>
    <property type="match status" value="1"/>
</dbReference>
<keyword evidence="3" id="KW-1003">Cell membrane</keyword>
<feature type="transmembrane region" description="Helical" evidence="7">
    <location>
        <begin position="103"/>
        <end position="123"/>
    </location>
</feature>
<evidence type="ECO:0000256" key="2">
    <source>
        <dbReference type="ARBA" id="ARBA00022448"/>
    </source>
</evidence>
<feature type="transmembrane region" description="Helical" evidence="7">
    <location>
        <begin position="70"/>
        <end position="91"/>
    </location>
</feature>
<evidence type="ECO:0000313" key="10">
    <source>
        <dbReference type="Proteomes" id="UP000280696"/>
    </source>
</evidence>
<sequence>MKGKVKIAPYCFIAPFFIIFTYFYFVPVFKVIMDSFTDYDMFTKRNFVGLKNYIDLVKDETFILSIGNTFFYTACMLFPALVIGLLLACLIGSSLVKTRYTRMAIFMPHVFSMVAISMIWLYLYEPNNGVLNQILKTMHLRGSKWLRDPEIALFCLAVMGIWKSVGYYMVVFLSGLKGISLQYYEAAKIDGAGPVNTFFHITLPLLKPTTTFLLITGIISSFNVFEQVNIMTGGGPLNRTTTMVHQIYTAGFAEYKLGYASAMSVILLLIVIGISILNFGLTNKE</sequence>
<dbReference type="PROSITE" id="PS50928">
    <property type="entry name" value="ABC_TM1"/>
    <property type="match status" value="1"/>
</dbReference>
<dbReference type="EMBL" id="RAYQ01000011">
    <property type="protein sequence ID" value="RKI91115.1"/>
    <property type="molecule type" value="Genomic_DNA"/>
</dbReference>
<dbReference type="Pfam" id="PF00528">
    <property type="entry name" value="BPD_transp_1"/>
    <property type="match status" value="1"/>
</dbReference>
<evidence type="ECO:0000256" key="1">
    <source>
        <dbReference type="ARBA" id="ARBA00004651"/>
    </source>
</evidence>
<evidence type="ECO:0000313" key="9">
    <source>
        <dbReference type="EMBL" id="RKI91115.1"/>
    </source>
</evidence>
<comment type="similarity">
    <text evidence="7">Belongs to the binding-protein-dependent transport system permease family.</text>
</comment>
<gene>
    <name evidence="9" type="ORF">D7V94_11475</name>
</gene>
<feature type="domain" description="ABC transmembrane type-1" evidence="8">
    <location>
        <begin position="66"/>
        <end position="278"/>
    </location>
</feature>
<dbReference type="Proteomes" id="UP000280696">
    <property type="component" value="Unassembled WGS sequence"/>
</dbReference>
<evidence type="ECO:0000256" key="5">
    <source>
        <dbReference type="ARBA" id="ARBA00022989"/>
    </source>
</evidence>
<feature type="transmembrane region" description="Helical" evidence="7">
    <location>
        <begin position="7"/>
        <end position="25"/>
    </location>
</feature>
<evidence type="ECO:0000259" key="8">
    <source>
        <dbReference type="PROSITE" id="PS50928"/>
    </source>
</evidence>
<evidence type="ECO:0000256" key="7">
    <source>
        <dbReference type="RuleBase" id="RU363032"/>
    </source>
</evidence>
<keyword evidence="4 7" id="KW-0812">Transmembrane</keyword>
<dbReference type="InterPro" id="IPR000515">
    <property type="entry name" value="MetI-like"/>
</dbReference>
<accession>A0A3A9AXL3</accession>
<keyword evidence="6 7" id="KW-0472">Membrane</keyword>
<proteinExistence type="inferred from homology"/>
<keyword evidence="10" id="KW-1185">Reference proteome</keyword>
<dbReference type="InterPro" id="IPR035906">
    <property type="entry name" value="MetI-like_sf"/>
</dbReference>
<organism evidence="9 10">
    <name type="scientific">Parablautia intestinalis</name>
    <dbReference type="NCBI Taxonomy" id="2320100"/>
    <lineage>
        <taxon>Bacteria</taxon>
        <taxon>Bacillati</taxon>
        <taxon>Bacillota</taxon>
        <taxon>Clostridia</taxon>
        <taxon>Lachnospirales</taxon>
        <taxon>Lachnospiraceae</taxon>
        <taxon>Parablautia</taxon>
    </lineage>
</organism>
<dbReference type="PANTHER" id="PTHR30193">
    <property type="entry name" value="ABC TRANSPORTER PERMEASE PROTEIN"/>
    <property type="match status" value="1"/>
</dbReference>